<dbReference type="PANTHER" id="PTHR44157">
    <property type="entry name" value="DNAJ HOMOLOG SUBFAMILY C MEMBER 11"/>
    <property type="match status" value="1"/>
</dbReference>
<proteinExistence type="predicted"/>
<dbReference type="AlphaFoldDB" id="A0A699ZYM0"/>
<evidence type="ECO:0000313" key="3">
    <source>
        <dbReference type="EMBL" id="GFH21142.1"/>
    </source>
</evidence>
<evidence type="ECO:0000313" key="4">
    <source>
        <dbReference type="Proteomes" id="UP000485058"/>
    </source>
</evidence>
<evidence type="ECO:0000259" key="2">
    <source>
        <dbReference type="Pfam" id="PF11875"/>
    </source>
</evidence>
<accession>A0A699ZYM0</accession>
<dbReference type="Proteomes" id="UP000485058">
    <property type="component" value="Unassembled WGS sequence"/>
</dbReference>
<keyword evidence="4" id="KW-1185">Reference proteome</keyword>
<dbReference type="EMBL" id="BLLF01001768">
    <property type="protein sequence ID" value="GFH21142.1"/>
    <property type="molecule type" value="Genomic_DNA"/>
</dbReference>
<evidence type="ECO:0000256" key="1">
    <source>
        <dbReference type="ARBA" id="ARBA00023186"/>
    </source>
</evidence>
<dbReference type="InterPro" id="IPR052243">
    <property type="entry name" value="Mito_inner_membrane_organizer"/>
</dbReference>
<gene>
    <name evidence="3" type="ORF">HaLaN_18384</name>
</gene>
<feature type="domain" description="DnaJ-like protein C11 C-terminal" evidence="2">
    <location>
        <begin position="71"/>
        <end position="100"/>
    </location>
</feature>
<reference evidence="3 4" key="1">
    <citation type="submission" date="2020-02" db="EMBL/GenBank/DDBJ databases">
        <title>Draft genome sequence of Haematococcus lacustris strain NIES-144.</title>
        <authorList>
            <person name="Morimoto D."/>
            <person name="Nakagawa S."/>
            <person name="Yoshida T."/>
            <person name="Sawayama S."/>
        </authorList>
    </citation>
    <scope>NUCLEOTIDE SEQUENCE [LARGE SCALE GENOMIC DNA]</scope>
    <source>
        <strain evidence="3 4">NIES-144</strain>
    </source>
</reference>
<comment type="caution">
    <text evidence="3">The sequence shown here is derived from an EMBL/GenBank/DDBJ whole genome shotgun (WGS) entry which is preliminary data.</text>
</comment>
<dbReference type="Pfam" id="PF11875">
    <property type="entry name" value="DnaJ-like_C11_C"/>
    <property type="match status" value="1"/>
</dbReference>
<protein>
    <recommendedName>
        <fullName evidence="2">DnaJ-like protein C11 C-terminal domain-containing protein</fullName>
    </recommendedName>
</protein>
<dbReference type="GO" id="GO:0005739">
    <property type="term" value="C:mitochondrion"/>
    <property type="evidence" value="ECO:0007669"/>
    <property type="project" value="GOC"/>
</dbReference>
<organism evidence="3 4">
    <name type="scientific">Haematococcus lacustris</name>
    <name type="common">Green alga</name>
    <name type="synonym">Haematococcus pluvialis</name>
    <dbReference type="NCBI Taxonomy" id="44745"/>
    <lineage>
        <taxon>Eukaryota</taxon>
        <taxon>Viridiplantae</taxon>
        <taxon>Chlorophyta</taxon>
        <taxon>core chlorophytes</taxon>
        <taxon>Chlorophyceae</taxon>
        <taxon>CS clade</taxon>
        <taxon>Chlamydomonadales</taxon>
        <taxon>Haematococcaceae</taxon>
        <taxon>Haematococcus</taxon>
    </lineage>
</organism>
<dbReference type="InterPro" id="IPR024586">
    <property type="entry name" value="DnaJ-like_C11_C"/>
</dbReference>
<sequence length="107" mass="11791">LALAAYVVPPLTSWLVLRFVVRPGLAWARAACERAQRAQVADQVRASLEKAKAEQALIAGASDRKRAIESSEDKQLLVRYSFKGVMHEVVADDREELVLPPQHAASQ</sequence>
<dbReference type="PANTHER" id="PTHR44157:SF1">
    <property type="entry name" value="DNAJ HOMOLOG SUBFAMILY C MEMBER 11"/>
    <property type="match status" value="1"/>
</dbReference>
<feature type="non-terminal residue" evidence="3">
    <location>
        <position position="1"/>
    </location>
</feature>
<dbReference type="GO" id="GO:0042407">
    <property type="term" value="P:cristae formation"/>
    <property type="evidence" value="ECO:0007669"/>
    <property type="project" value="TreeGrafter"/>
</dbReference>
<keyword evidence="1" id="KW-0143">Chaperone</keyword>
<name>A0A699ZYM0_HAELA</name>